<keyword evidence="2" id="KW-0479">Metal-binding</keyword>
<dbReference type="PANTHER" id="PTHR48480">
    <property type="match status" value="1"/>
</dbReference>
<reference evidence="6" key="1">
    <citation type="submission" date="2023-02" db="EMBL/GenBank/DDBJ databases">
        <title>Genome of toxic invasive species Heracleum sosnowskyi carries increased number of genes despite the absence of recent whole-genome duplications.</title>
        <authorList>
            <person name="Schelkunov M."/>
            <person name="Shtratnikova V."/>
            <person name="Makarenko M."/>
            <person name="Klepikova A."/>
            <person name="Omelchenko D."/>
            <person name="Novikova G."/>
            <person name="Obukhova E."/>
            <person name="Bogdanov V."/>
            <person name="Penin A."/>
            <person name="Logacheva M."/>
        </authorList>
    </citation>
    <scope>NUCLEOTIDE SEQUENCE</scope>
    <source>
        <strain evidence="6">Hsosn_3</strain>
        <tissue evidence="6">Leaf</tissue>
    </source>
</reference>
<evidence type="ECO:0000313" key="7">
    <source>
        <dbReference type="Proteomes" id="UP001237642"/>
    </source>
</evidence>
<keyword evidence="4" id="KW-0482">Metalloprotease</keyword>
<dbReference type="GO" id="GO:0046872">
    <property type="term" value="F:metal ion binding"/>
    <property type="evidence" value="ECO:0007669"/>
    <property type="project" value="UniProtKB-KW"/>
</dbReference>
<dbReference type="InterPro" id="IPR052433">
    <property type="entry name" value="X-Pro_dipept-like"/>
</dbReference>
<organism evidence="6 7">
    <name type="scientific">Heracleum sosnowskyi</name>
    <dbReference type="NCBI Taxonomy" id="360622"/>
    <lineage>
        <taxon>Eukaryota</taxon>
        <taxon>Viridiplantae</taxon>
        <taxon>Streptophyta</taxon>
        <taxon>Embryophyta</taxon>
        <taxon>Tracheophyta</taxon>
        <taxon>Spermatophyta</taxon>
        <taxon>Magnoliopsida</taxon>
        <taxon>eudicotyledons</taxon>
        <taxon>Gunneridae</taxon>
        <taxon>Pentapetalae</taxon>
        <taxon>asterids</taxon>
        <taxon>campanulids</taxon>
        <taxon>Apiales</taxon>
        <taxon>Apiaceae</taxon>
        <taxon>Apioideae</taxon>
        <taxon>apioid superclade</taxon>
        <taxon>Tordylieae</taxon>
        <taxon>Tordyliinae</taxon>
        <taxon>Heracleum</taxon>
    </lineage>
</organism>
<dbReference type="AlphaFoldDB" id="A0AAD8H6S5"/>
<keyword evidence="7" id="KW-1185">Reference proteome</keyword>
<dbReference type="GO" id="GO:0006508">
    <property type="term" value="P:proteolysis"/>
    <property type="evidence" value="ECO:0007669"/>
    <property type="project" value="UniProtKB-KW"/>
</dbReference>
<dbReference type="Gene3D" id="3.40.350.10">
    <property type="entry name" value="Creatinase/prolidase N-terminal domain"/>
    <property type="match status" value="1"/>
</dbReference>
<evidence type="ECO:0000256" key="5">
    <source>
        <dbReference type="SAM" id="MobiDB-lite"/>
    </source>
</evidence>
<dbReference type="GO" id="GO:0008237">
    <property type="term" value="F:metallopeptidase activity"/>
    <property type="evidence" value="ECO:0007669"/>
    <property type="project" value="UniProtKB-KW"/>
</dbReference>
<name>A0AAD8H6S5_9APIA</name>
<keyword evidence="3" id="KW-0378">Hydrolase</keyword>
<dbReference type="PANTHER" id="PTHR48480:SF2">
    <property type="entry name" value="PEPTIDASE D"/>
    <property type="match status" value="1"/>
</dbReference>
<protein>
    <submittedName>
        <fullName evidence="6">Uncharacterized protein</fullName>
    </submittedName>
</protein>
<accession>A0AAD8H6S5</accession>
<keyword evidence="1" id="KW-0645">Protease</keyword>
<dbReference type="InterPro" id="IPR029149">
    <property type="entry name" value="Creatin/AminoP/Spt16_N"/>
</dbReference>
<evidence type="ECO:0000256" key="3">
    <source>
        <dbReference type="ARBA" id="ARBA00022801"/>
    </source>
</evidence>
<dbReference type="EMBL" id="JAUIZM010000010">
    <property type="protein sequence ID" value="KAK1361118.1"/>
    <property type="molecule type" value="Genomic_DNA"/>
</dbReference>
<gene>
    <name evidence="6" type="ORF">POM88_045592</name>
</gene>
<proteinExistence type="predicted"/>
<evidence type="ECO:0000256" key="2">
    <source>
        <dbReference type="ARBA" id="ARBA00022723"/>
    </source>
</evidence>
<evidence type="ECO:0000313" key="6">
    <source>
        <dbReference type="EMBL" id="KAK1361118.1"/>
    </source>
</evidence>
<reference evidence="6" key="2">
    <citation type="submission" date="2023-05" db="EMBL/GenBank/DDBJ databases">
        <authorList>
            <person name="Schelkunov M.I."/>
        </authorList>
    </citation>
    <scope>NUCLEOTIDE SEQUENCE</scope>
    <source>
        <strain evidence="6">Hsosn_3</strain>
        <tissue evidence="6">Leaf</tissue>
    </source>
</reference>
<sequence length="237" mass="26396">MYGGYVCTGLFKTGRVDSLITIAGHKTSGSVIRLGWLCVLAIKTARARIEKAGVFLIWLPTEYEVWLGEIKPLSYYKERYMVDLAFYTDEIATTLLNQCQGVAQPLLFLLHGLNTDSNNYSKLAEFEGIEKFEKYLNTLHPILTECHGTSGARDGFEVTRYGHGCVPLIVFPSLFSLLQVDSLMQLLSYAVEEEKKEFVAKPVREPGKTTEAASVKPPKAEECDEGEDEDGDLKGVL</sequence>
<evidence type="ECO:0000256" key="1">
    <source>
        <dbReference type="ARBA" id="ARBA00022670"/>
    </source>
</evidence>
<feature type="compositionally biased region" description="Acidic residues" evidence="5">
    <location>
        <begin position="222"/>
        <end position="231"/>
    </location>
</feature>
<comment type="caution">
    <text evidence="6">The sequence shown here is derived from an EMBL/GenBank/DDBJ whole genome shotgun (WGS) entry which is preliminary data.</text>
</comment>
<dbReference type="Proteomes" id="UP001237642">
    <property type="component" value="Unassembled WGS sequence"/>
</dbReference>
<feature type="region of interest" description="Disordered" evidence="5">
    <location>
        <begin position="200"/>
        <end position="237"/>
    </location>
</feature>
<evidence type="ECO:0000256" key="4">
    <source>
        <dbReference type="ARBA" id="ARBA00023049"/>
    </source>
</evidence>